<comment type="caution">
    <text evidence="2">The sequence shown here is derived from an EMBL/GenBank/DDBJ whole genome shotgun (WGS) entry which is preliminary data.</text>
</comment>
<sequence length="141" mass="16393">MSPIYCVKFHCLILIVLQLGMGVCCMPSLKANVYRDLITTKEGRTQLAEYYQQLLKCNDKQAFTKTAFMCDAMCYYCYSHRWINIRNEMKEELENIILPVASSNVSMEDCRASCALVRELVEFSYNFSKNCYQCIENNSHC</sequence>
<gene>
    <name evidence="2" type="ORF">EB796_006287</name>
</gene>
<protein>
    <submittedName>
        <fullName evidence="2">Uncharacterized protein</fullName>
    </submittedName>
</protein>
<reference evidence="2" key="1">
    <citation type="submission" date="2020-06" db="EMBL/GenBank/DDBJ databases">
        <title>Draft genome of Bugula neritina, a colonial animal packing powerful symbionts and potential medicines.</title>
        <authorList>
            <person name="Rayko M."/>
        </authorList>
    </citation>
    <scope>NUCLEOTIDE SEQUENCE [LARGE SCALE GENOMIC DNA]</scope>
    <source>
        <strain evidence="2">Kwan_BN1</strain>
    </source>
</reference>
<evidence type="ECO:0000313" key="2">
    <source>
        <dbReference type="EMBL" id="KAF6035413.1"/>
    </source>
</evidence>
<accession>A0A7J7KB27</accession>
<evidence type="ECO:0000313" key="3">
    <source>
        <dbReference type="Proteomes" id="UP000593567"/>
    </source>
</evidence>
<name>A0A7J7KB27_BUGNE</name>
<dbReference type="AlphaFoldDB" id="A0A7J7KB27"/>
<proteinExistence type="predicted"/>
<feature type="signal peptide" evidence="1">
    <location>
        <begin position="1"/>
        <end position="25"/>
    </location>
</feature>
<keyword evidence="1" id="KW-0732">Signal</keyword>
<feature type="chain" id="PRO_5029778204" evidence="1">
    <location>
        <begin position="26"/>
        <end position="141"/>
    </location>
</feature>
<dbReference type="Proteomes" id="UP000593567">
    <property type="component" value="Unassembled WGS sequence"/>
</dbReference>
<evidence type="ECO:0000256" key="1">
    <source>
        <dbReference type="SAM" id="SignalP"/>
    </source>
</evidence>
<keyword evidence="3" id="KW-1185">Reference proteome</keyword>
<organism evidence="2 3">
    <name type="scientific">Bugula neritina</name>
    <name type="common">Brown bryozoan</name>
    <name type="synonym">Sertularia neritina</name>
    <dbReference type="NCBI Taxonomy" id="10212"/>
    <lineage>
        <taxon>Eukaryota</taxon>
        <taxon>Metazoa</taxon>
        <taxon>Spiralia</taxon>
        <taxon>Lophotrochozoa</taxon>
        <taxon>Bryozoa</taxon>
        <taxon>Gymnolaemata</taxon>
        <taxon>Cheilostomatida</taxon>
        <taxon>Flustrina</taxon>
        <taxon>Buguloidea</taxon>
        <taxon>Bugulidae</taxon>
        <taxon>Bugula</taxon>
    </lineage>
</organism>
<dbReference type="EMBL" id="VXIV02000882">
    <property type="protein sequence ID" value="KAF6035413.1"/>
    <property type="molecule type" value="Genomic_DNA"/>
</dbReference>